<dbReference type="InterPro" id="IPR003713">
    <property type="entry name" value="FliS"/>
</dbReference>
<organism evidence="7 8">
    <name type="scientific">Actinoplanes siamensis</name>
    <dbReference type="NCBI Taxonomy" id="1223317"/>
    <lineage>
        <taxon>Bacteria</taxon>
        <taxon>Bacillati</taxon>
        <taxon>Actinomycetota</taxon>
        <taxon>Actinomycetes</taxon>
        <taxon>Micromonosporales</taxon>
        <taxon>Micromonosporaceae</taxon>
        <taxon>Actinoplanes</taxon>
    </lineage>
</organism>
<dbReference type="CDD" id="cd16098">
    <property type="entry name" value="FliS"/>
    <property type="match status" value="1"/>
</dbReference>
<dbReference type="PANTHER" id="PTHR34773">
    <property type="entry name" value="FLAGELLAR SECRETION CHAPERONE FLIS"/>
    <property type="match status" value="1"/>
</dbReference>
<keyword evidence="4 6" id="KW-1005">Bacterial flagellum biogenesis</keyword>
<gene>
    <name evidence="7" type="ORF">Asi03nite_36200</name>
</gene>
<dbReference type="EMBL" id="BOMW01000033">
    <property type="protein sequence ID" value="GIF06082.1"/>
    <property type="molecule type" value="Genomic_DNA"/>
</dbReference>
<evidence type="ECO:0000256" key="2">
    <source>
        <dbReference type="ARBA" id="ARBA00008787"/>
    </source>
</evidence>
<dbReference type="PIRSF" id="PIRSF039090">
    <property type="entry name" value="Flis"/>
    <property type="match status" value="1"/>
</dbReference>
<evidence type="ECO:0000256" key="6">
    <source>
        <dbReference type="PIRNR" id="PIRNR039090"/>
    </source>
</evidence>
<keyword evidence="7" id="KW-0966">Cell projection</keyword>
<evidence type="ECO:0000313" key="7">
    <source>
        <dbReference type="EMBL" id="GIF06082.1"/>
    </source>
</evidence>
<dbReference type="SUPFAM" id="SSF101116">
    <property type="entry name" value="Flagellar export chaperone FliS"/>
    <property type="match status" value="1"/>
</dbReference>
<keyword evidence="7" id="KW-0969">Cilium</keyword>
<sequence>MTAPNLRDRYLQDSINTASPAKLLTMLYDRLILDLTHGEDALVKGDLATANDKLNHAQEIILELRVTLDVNAWEGAPGLANLYGYLLSELIGANIAKSPERVAVCRQLLEPLRDAWREAAVASAAG</sequence>
<keyword evidence="3 6" id="KW-0963">Cytoplasm</keyword>
<evidence type="ECO:0000256" key="1">
    <source>
        <dbReference type="ARBA" id="ARBA00004514"/>
    </source>
</evidence>
<comment type="caution">
    <text evidence="7">The sequence shown here is derived from an EMBL/GenBank/DDBJ whole genome shotgun (WGS) entry which is preliminary data.</text>
</comment>
<name>A0A919TKY2_9ACTN</name>
<comment type="subcellular location">
    <subcellularLocation>
        <location evidence="1 6">Cytoplasm</location>
        <location evidence="1 6">Cytosol</location>
    </subcellularLocation>
</comment>
<evidence type="ECO:0000256" key="3">
    <source>
        <dbReference type="ARBA" id="ARBA00022490"/>
    </source>
</evidence>
<dbReference type="InterPro" id="IPR036584">
    <property type="entry name" value="FliS_sf"/>
</dbReference>
<dbReference type="GO" id="GO:0005829">
    <property type="term" value="C:cytosol"/>
    <property type="evidence" value="ECO:0007669"/>
    <property type="project" value="UniProtKB-SubCell"/>
</dbReference>
<comment type="similarity">
    <text evidence="2 6">Belongs to the FliS family.</text>
</comment>
<accession>A0A919TKY2</accession>
<dbReference type="Proteomes" id="UP000629619">
    <property type="component" value="Unassembled WGS sequence"/>
</dbReference>
<proteinExistence type="inferred from homology"/>
<dbReference type="Gene3D" id="1.20.120.340">
    <property type="entry name" value="Flagellar protein FliS"/>
    <property type="match status" value="1"/>
</dbReference>
<dbReference type="RefSeq" id="WP_203681140.1">
    <property type="nucleotide sequence ID" value="NZ_BOMW01000033.1"/>
</dbReference>
<dbReference type="NCBIfam" id="TIGR00208">
    <property type="entry name" value="fliS"/>
    <property type="match status" value="1"/>
</dbReference>
<protein>
    <recommendedName>
        <fullName evidence="6">Flagellar secretion chaperone FliS</fullName>
    </recommendedName>
</protein>
<dbReference type="GO" id="GO:0071973">
    <property type="term" value="P:bacterial-type flagellum-dependent cell motility"/>
    <property type="evidence" value="ECO:0007669"/>
    <property type="project" value="TreeGrafter"/>
</dbReference>
<keyword evidence="7" id="KW-0282">Flagellum</keyword>
<evidence type="ECO:0000313" key="8">
    <source>
        <dbReference type="Proteomes" id="UP000629619"/>
    </source>
</evidence>
<dbReference type="GO" id="GO:0044780">
    <property type="term" value="P:bacterial-type flagellum assembly"/>
    <property type="evidence" value="ECO:0007669"/>
    <property type="project" value="InterPro"/>
</dbReference>
<keyword evidence="5" id="KW-0143">Chaperone</keyword>
<dbReference type="PANTHER" id="PTHR34773:SF1">
    <property type="entry name" value="FLAGELLAR SECRETION CHAPERONE FLIS"/>
    <property type="match status" value="1"/>
</dbReference>
<keyword evidence="8" id="KW-1185">Reference proteome</keyword>
<evidence type="ECO:0000256" key="5">
    <source>
        <dbReference type="ARBA" id="ARBA00023186"/>
    </source>
</evidence>
<reference evidence="7" key="1">
    <citation type="submission" date="2021-01" db="EMBL/GenBank/DDBJ databases">
        <title>Whole genome shotgun sequence of Actinoplanes siamensis NBRC 109076.</title>
        <authorList>
            <person name="Komaki H."/>
            <person name="Tamura T."/>
        </authorList>
    </citation>
    <scope>NUCLEOTIDE SEQUENCE</scope>
    <source>
        <strain evidence="7">NBRC 109076</strain>
    </source>
</reference>
<dbReference type="AlphaFoldDB" id="A0A919TKY2"/>
<dbReference type="Pfam" id="PF02561">
    <property type="entry name" value="FliS"/>
    <property type="match status" value="1"/>
</dbReference>
<evidence type="ECO:0000256" key="4">
    <source>
        <dbReference type="ARBA" id="ARBA00022795"/>
    </source>
</evidence>